<dbReference type="InterPro" id="IPR022033">
    <property type="entry name" value="Rav1p_C"/>
</dbReference>
<dbReference type="PANTHER" id="PTHR13950:SF9">
    <property type="entry name" value="RABCONNECTIN-3A"/>
    <property type="match status" value="1"/>
</dbReference>
<dbReference type="Pfam" id="PF12234">
    <property type="entry name" value="Rav1p_C"/>
    <property type="match status" value="1"/>
</dbReference>
<dbReference type="InterPro" id="IPR052208">
    <property type="entry name" value="DmX-like/RAVE_component"/>
</dbReference>
<dbReference type="EMBL" id="JALJOT010000011">
    <property type="protein sequence ID" value="KAK9905707.1"/>
    <property type="molecule type" value="Genomic_DNA"/>
</dbReference>
<keyword evidence="5" id="KW-1185">Reference proteome</keyword>
<dbReference type="SMART" id="SM00320">
    <property type="entry name" value="WD40"/>
    <property type="match status" value="8"/>
</dbReference>
<feature type="compositionally biased region" description="Low complexity" evidence="2">
    <location>
        <begin position="1902"/>
        <end position="1915"/>
    </location>
</feature>
<gene>
    <name evidence="4" type="ORF">WJX75_004912</name>
</gene>
<dbReference type="InterPro" id="IPR036322">
    <property type="entry name" value="WD40_repeat_dom_sf"/>
</dbReference>
<evidence type="ECO:0000259" key="3">
    <source>
        <dbReference type="Pfam" id="PF12234"/>
    </source>
</evidence>
<dbReference type="SUPFAM" id="SSF50978">
    <property type="entry name" value="WD40 repeat-like"/>
    <property type="match status" value="3"/>
</dbReference>
<sequence>MTSHNSGSRFMELAAPESQQEQGADGAAQQQLPLLLDLLDAHGNHISESVLHVAWADANGAFLLAAATRSTIVVFSLLRYFQWLLGDLDAISNVQGPLAEQLCVVERSKSDTITGLDWTHKADGLLCADSSGAVTMLGAVTSGTASRFAEEQLPLLKGLEELWKGEASEPQTLLNTGRTAFSPAASTSAGSKMVQVWWPPQQPDAALPDLAASAKQEAAPRQAPAEAAGFSSETLAILSSLGGGNVAPVQTAESPQEESALPEPDGRDEVSMEQLRHTVPVISLQWSGADLLHGNTDSGQGPAGALLPPAQPALLTMTQDGVMRVWVEVTMATQQQRPADGPAPTDRAPAWGTARGNAGKQGSSHFCVTLVIQPPAGAWDLSRGAPRVCWAVPSGPEPATRPELRAANVLWIVGLGPAPLPSGMEADADCGSAAASADRLLLWAVAGLSGVVIGGRPSSSAAGRGARAPRAVLWGQHAGNLVWRSQAQGPQTLAASVTVAEDIPVLRAFEAASSECGGSTEMRAYRLDTVEDDEAMTSSLPLPTSPGSALPPRHLQVHALTLAQLLGHPSPVTNVLPNERLNSAASLGSDGSVLIWRLSPLQPLHSLTLPGSLAEDSSATSTSGRFTAIEWLDHSSGEQRDRGQCLLAAASSSGVSVFAWRHRQHRLRRTGEVIPTMLTTLALPPSSGVVRWLHQPCQPASTSQEAAALTLLGWLAPEDSDPQSHPSNGDKVAIWQIKAGDGGIEGSLVSTQAISGLDASARLTCCASLCAADALVIAGDTAGVVRLLSLEDGEKGIKTLATVSGTEHHCAVVALASACGGARIGAAMDNSRLQVYEAHSGMEYLLTADVTLPSIPTDIAALPLPAPAFAVGCSDRGFVVVCRARTGEWQTLAALSPTPLPGAKLAPLQPPDLLLAALGNQLEKYRGLSSPGSSPGEGDQSLAELALRVGGPRAPWDPLVIRGLLSRGRRAAAAAALRQLLARLKAMEAAGASTTGVSSAASADPFAFDMGSFGGSAGFGAFGMPEGGFANDSSLVDDRPGSNGGSGSQQEQRAAGSASSDPFAFSMDAFGGVSGVHPQEDQGEDSSDPYATDRGDAAGVSSAQQARGNTAGDRAADPFAFDPSSFGVGTAYDPQPPLNVAETSGSKQSALQENAADVSSQSAALRNAAAGDPFAFDMGAFGMGGDSASQLTADSGGSDPFASDRAAAESPSSEEEADDVEKANGLYKLKLNGDNPSGRLGLERLDRDGVMELVGLAGILAAAQREPLDKPAQRLLTSLQVALVFQPSPPSDKGAESASQRQMKRSGSSLANLLPARGVFSAEEDAQEGGWERDVGLLGGVEMRAVLWALMSASANSLLDACMATVPADSAVEEKQEPKIDFTYSGEKKLDLGFGFGTAKPADAQDTTKQLSWERMRKAGAGFWLTESKAVRQQAEALAKAQFAAKRDPFDCALMYIALGKRTLLQGLFRSAQHKKQADFLGRSFNNNKDRAAAAKNAFVLLAQHRPQLAAAFFILAGQLKDAVGVCANELADPQLAIFLCRLLEPQGGPLLDHLLSDELLPRALDKQDAWGAAVVEWLLGQPDKALQTLLSSPAAPLKFSQPTQVATSGAPEQALLLDFLHHSTAARAASLAPGAATLCTLRCLARHSAAALDIAGVPDLALEALALADAFERPSGQDGALQPLKTELASAALLRLTIDAGRRASSDGGRAWRAAAQAGLSAYQEKGIQVQTEPVLERLVALAALLRPGEGPGLAEEPATPFSESSSRLSFSRDRRSGSVRGGAGGFAGTLYDGGRMVQQLHDKVFTVCAAQAGDWSGEGRPLVAATAHKGLVELEVMPQQTVDASEAASFSAAASDASSAAKGSVFSALLTDMMEAVRWPAAATSPATSAPGDTQDASPRKAPAALAAAASPRSSPKAAARALLSFTSSSALNPRDSPSARVFARADKIATVALASHPFRPLYLSGSATGEIYLWQMGAKQATAGYTPIPATFGAAPPAASGSIFATPSRAWNIDRPGALAALGHWGQPQSVCFSEGGDRFAAIGQGGMAATWRLDAPQYTRSDSGPLARSDWCHQVLAKRGVDIAFVGGSSSVLAAGGFCATGGNIVLWDTLAPISAGPIAFLTHHTPLVTALQVLPGGRLLAAADEAGSVSVSDLRMLGTQRKALLWQAKAGNGGVTCLASGPRPGLVSGSREGVITSWAVDSGTALQSIDVSQVHPVSKQAPPSKGYNFFSDVLKSARQTVAPVITGLASCPEGLISSCLDGTIRFHPML</sequence>
<accession>A0ABR2YHR7</accession>
<evidence type="ECO:0000256" key="2">
    <source>
        <dbReference type="SAM" id="MobiDB-lite"/>
    </source>
</evidence>
<feature type="region of interest" description="Disordered" evidence="2">
    <location>
        <begin position="246"/>
        <end position="271"/>
    </location>
</feature>
<dbReference type="Gene3D" id="2.130.10.10">
    <property type="entry name" value="YVTN repeat-like/Quinoprotein amine dehydrogenase"/>
    <property type="match status" value="3"/>
</dbReference>
<dbReference type="InterPro" id="IPR015943">
    <property type="entry name" value="WD40/YVTN_repeat-like_dom_sf"/>
</dbReference>
<dbReference type="PROSITE" id="PS50082">
    <property type="entry name" value="WD_REPEATS_2"/>
    <property type="match status" value="1"/>
</dbReference>
<feature type="region of interest" description="Disordered" evidence="2">
    <location>
        <begin position="1030"/>
        <end position="1153"/>
    </location>
</feature>
<feature type="region of interest" description="Disordered" evidence="2">
    <location>
        <begin position="1286"/>
        <end position="1306"/>
    </location>
</feature>
<dbReference type="PANTHER" id="PTHR13950">
    <property type="entry name" value="RABCONNECTIN-RELATED"/>
    <property type="match status" value="1"/>
</dbReference>
<evidence type="ECO:0000256" key="1">
    <source>
        <dbReference type="PROSITE-ProRule" id="PRU00221"/>
    </source>
</evidence>
<organism evidence="4 5">
    <name type="scientific">Coccomyxa subellipsoidea</name>
    <dbReference type="NCBI Taxonomy" id="248742"/>
    <lineage>
        <taxon>Eukaryota</taxon>
        <taxon>Viridiplantae</taxon>
        <taxon>Chlorophyta</taxon>
        <taxon>core chlorophytes</taxon>
        <taxon>Trebouxiophyceae</taxon>
        <taxon>Trebouxiophyceae incertae sedis</taxon>
        <taxon>Coccomyxaceae</taxon>
        <taxon>Coccomyxa</taxon>
    </lineage>
</organism>
<evidence type="ECO:0000313" key="5">
    <source>
        <dbReference type="Proteomes" id="UP001491310"/>
    </source>
</evidence>
<feature type="domain" description="RAVE complex protein Rav1 C-terminal" evidence="3">
    <location>
        <begin position="1406"/>
        <end position="1599"/>
    </location>
</feature>
<keyword evidence="1" id="KW-0853">WD repeat</keyword>
<dbReference type="Proteomes" id="UP001491310">
    <property type="component" value="Unassembled WGS sequence"/>
</dbReference>
<feature type="repeat" description="WD" evidence="1">
    <location>
        <begin position="565"/>
        <end position="606"/>
    </location>
</feature>
<comment type="caution">
    <text evidence="4">The sequence shown here is derived from an EMBL/GenBank/DDBJ whole genome shotgun (WGS) entry which is preliminary data.</text>
</comment>
<dbReference type="InterPro" id="IPR001680">
    <property type="entry name" value="WD40_rpt"/>
</dbReference>
<evidence type="ECO:0000313" key="4">
    <source>
        <dbReference type="EMBL" id="KAK9905707.1"/>
    </source>
</evidence>
<feature type="compositionally biased region" description="Polar residues" evidence="2">
    <location>
        <begin position="1297"/>
        <end position="1306"/>
    </location>
</feature>
<feature type="region of interest" description="Disordered" evidence="2">
    <location>
        <begin position="1752"/>
        <end position="1782"/>
    </location>
</feature>
<feature type="region of interest" description="Disordered" evidence="2">
    <location>
        <begin position="1187"/>
        <end position="1220"/>
    </location>
</feature>
<feature type="compositionally biased region" description="Polar residues" evidence="2">
    <location>
        <begin position="1141"/>
        <end position="1153"/>
    </location>
</feature>
<protein>
    <recommendedName>
        <fullName evidence="3">RAVE complex protein Rav1 C-terminal domain-containing protein</fullName>
    </recommendedName>
</protein>
<reference evidence="4 5" key="1">
    <citation type="journal article" date="2024" name="Nat. Commun.">
        <title>Phylogenomics reveals the evolutionary origins of lichenization in chlorophyte algae.</title>
        <authorList>
            <person name="Puginier C."/>
            <person name="Libourel C."/>
            <person name="Otte J."/>
            <person name="Skaloud P."/>
            <person name="Haon M."/>
            <person name="Grisel S."/>
            <person name="Petersen M."/>
            <person name="Berrin J.G."/>
            <person name="Delaux P.M."/>
            <person name="Dal Grande F."/>
            <person name="Keller J."/>
        </authorList>
    </citation>
    <scope>NUCLEOTIDE SEQUENCE [LARGE SCALE GENOMIC DNA]</scope>
    <source>
        <strain evidence="4 5">SAG 216-7</strain>
    </source>
</reference>
<feature type="region of interest" description="Disordered" evidence="2">
    <location>
        <begin position="1886"/>
        <end position="1915"/>
    </location>
</feature>
<name>A0ABR2YHR7_9CHLO</name>
<proteinExistence type="predicted"/>